<accession>A0ABV2YA53</accession>
<dbReference type="InterPro" id="IPR018201">
    <property type="entry name" value="Ketoacyl_synth_AS"/>
</dbReference>
<dbReference type="Pfam" id="PF02801">
    <property type="entry name" value="Ketoacyl-synt_C"/>
    <property type="match status" value="1"/>
</dbReference>
<evidence type="ECO:0000313" key="9">
    <source>
        <dbReference type="Proteomes" id="UP001550603"/>
    </source>
</evidence>
<dbReference type="RefSeq" id="WP_359795299.1">
    <property type="nucleotide sequence ID" value="NZ_JBEYBN010000175.1"/>
</dbReference>
<dbReference type="Pfam" id="PF08659">
    <property type="entry name" value="KR"/>
    <property type="match status" value="1"/>
</dbReference>
<dbReference type="Pfam" id="PF16197">
    <property type="entry name" value="KAsynt_C_assoc"/>
    <property type="match status" value="1"/>
</dbReference>
<dbReference type="Gene3D" id="3.30.70.3290">
    <property type="match status" value="1"/>
</dbReference>
<dbReference type="PROSITE" id="PS00606">
    <property type="entry name" value="KS3_1"/>
    <property type="match status" value="1"/>
</dbReference>
<evidence type="ECO:0000256" key="5">
    <source>
        <dbReference type="ARBA" id="ARBA00023315"/>
    </source>
</evidence>
<evidence type="ECO:0000256" key="4">
    <source>
        <dbReference type="ARBA" id="ARBA00023268"/>
    </source>
</evidence>
<dbReference type="InterPro" id="IPR036736">
    <property type="entry name" value="ACP-like_sf"/>
</dbReference>
<dbReference type="SUPFAM" id="SSF53901">
    <property type="entry name" value="Thiolase-like"/>
    <property type="match status" value="1"/>
</dbReference>
<dbReference type="PANTHER" id="PTHR43775">
    <property type="entry name" value="FATTY ACID SYNTHASE"/>
    <property type="match status" value="1"/>
</dbReference>
<gene>
    <name evidence="8" type="ORF">ABZ568_43190</name>
</gene>
<dbReference type="InterPro" id="IPR013968">
    <property type="entry name" value="PKS_KR"/>
</dbReference>
<dbReference type="InterPro" id="IPR014030">
    <property type="entry name" value="Ketoacyl_synth_N"/>
</dbReference>
<feature type="non-terminal residue" evidence="8">
    <location>
        <position position="1"/>
    </location>
</feature>
<evidence type="ECO:0000313" key="8">
    <source>
        <dbReference type="EMBL" id="MEU2273134.1"/>
    </source>
</evidence>
<keyword evidence="5" id="KW-0012">Acyltransferase</keyword>
<dbReference type="Gene3D" id="3.40.47.10">
    <property type="match status" value="1"/>
</dbReference>
<dbReference type="Gene3D" id="1.10.1200.10">
    <property type="entry name" value="ACP-like"/>
    <property type="match status" value="1"/>
</dbReference>
<keyword evidence="9" id="KW-1185">Reference proteome</keyword>
<name>A0ABV2YA53_9ACTN</name>
<evidence type="ECO:0000259" key="6">
    <source>
        <dbReference type="PROSITE" id="PS50075"/>
    </source>
</evidence>
<sequence>ANTYLDALAHHRHHHGQPATSLAWGYWKHTTQLTHHLTDTDLARSNSALTTEEGLRLLDAALVSPSAYHLCTPLTASAFRDADNVPALLRDLAPRPLRRAAKAAPREASGLAQQLAGLTPPEQQRLLLNLVRSNAATVLGHADVTGVDPQQPFKDLGFDSLTAVELRNRLDAATGLRLPATLIFDYPNAQVLAEHIGAELLESAPRSAMPVLTGTDTSDDPVVIVSMSCRFPGDVRSAADLWDLVAERREGLSGFPTNRGWDLDNLFDPDPAANGKSYTSYGTFLHDADQFDADFFRMNPREALATDPQQRLLLETAWEAFEQAGIDPTTLKGSNTAVYAGVIYGDYGARLMQNAPEGFEGYLGNGSAASVASGRVAYTFGLEGPAVTIDTACSSSLVALHLAAQALRNGECEMALAGGATVMSSPGAFIEFSRQRVLSVDGRCKPFAEAADGTGWGEGVGLVLLERLSDAERNGHPVLAVLRGSAINQDGASNGLTAPNGPSQQRVIEQALANAQLTPDQIDAVEAHGTGTTLGDPIEAQALLATYGREHSAERPLWLGSVKSNIGHTQAAAGVAGVIKMVQAMRHGVLPPTLHVDQPSLHVDWSAGSIALLTDSTPWPESDHPYRAAVSSFGISGTNAHVILEAAPEPAETEPPQEQSGPVPVILSARTSQALSEAAGQLAAFVEAHPEVEVGPLAARLWHGRAKLDHRAG</sequence>
<dbReference type="PANTHER" id="PTHR43775:SF51">
    <property type="entry name" value="INACTIVE PHENOLPHTHIOCEROL SYNTHESIS POLYKETIDE SYNTHASE TYPE I PKS1-RELATED"/>
    <property type="match status" value="1"/>
</dbReference>
<dbReference type="InterPro" id="IPR050091">
    <property type="entry name" value="PKS_NRPS_Biosynth_Enz"/>
</dbReference>
<organism evidence="8 9">
    <name type="scientific">Streptomyces olindensis</name>
    <dbReference type="NCBI Taxonomy" id="358823"/>
    <lineage>
        <taxon>Bacteria</taxon>
        <taxon>Bacillati</taxon>
        <taxon>Actinomycetota</taxon>
        <taxon>Actinomycetes</taxon>
        <taxon>Kitasatosporales</taxon>
        <taxon>Streptomycetaceae</taxon>
        <taxon>Streptomyces</taxon>
    </lineage>
</organism>
<dbReference type="SMART" id="SM00823">
    <property type="entry name" value="PKS_PP"/>
    <property type="match status" value="1"/>
</dbReference>
<feature type="domain" description="Carrier" evidence="6">
    <location>
        <begin position="125"/>
        <end position="200"/>
    </location>
</feature>
<dbReference type="EMBL" id="JBEYBN010000175">
    <property type="protein sequence ID" value="MEU2273134.1"/>
    <property type="molecule type" value="Genomic_DNA"/>
</dbReference>
<evidence type="ECO:0000256" key="1">
    <source>
        <dbReference type="ARBA" id="ARBA00022450"/>
    </source>
</evidence>
<dbReference type="PROSITE" id="PS52004">
    <property type="entry name" value="KS3_2"/>
    <property type="match status" value="1"/>
</dbReference>
<dbReference type="InterPro" id="IPR020806">
    <property type="entry name" value="PKS_PP-bd"/>
</dbReference>
<keyword evidence="3" id="KW-0808">Transferase</keyword>
<reference evidence="8 9" key="1">
    <citation type="submission" date="2024-06" db="EMBL/GenBank/DDBJ databases">
        <title>The Natural Products Discovery Center: Release of the First 8490 Sequenced Strains for Exploring Actinobacteria Biosynthetic Diversity.</title>
        <authorList>
            <person name="Kalkreuter E."/>
            <person name="Kautsar S.A."/>
            <person name="Yang D."/>
            <person name="Bader C.D."/>
            <person name="Teijaro C.N."/>
            <person name="Fluegel L."/>
            <person name="Davis C.M."/>
            <person name="Simpson J.R."/>
            <person name="Lauterbach L."/>
            <person name="Steele A.D."/>
            <person name="Gui C."/>
            <person name="Meng S."/>
            <person name="Li G."/>
            <person name="Viehrig K."/>
            <person name="Ye F."/>
            <person name="Su P."/>
            <person name="Kiefer A.F."/>
            <person name="Nichols A."/>
            <person name="Cepeda A.J."/>
            <person name="Yan W."/>
            <person name="Fan B."/>
            <person name="Jiang Y."/>
            <person name="Adhikari A."/>
            <person name="Zheng C.-J."/>
            <person name="Schuster L."/>
            <person name="Cowan T.M."/>
            <person name="Smanski M.J."/>
            <person name="Chevrette M.G."/>
            <person name="De Carvalho L.P.S."/>
            <person name="Shen B."/>
        </authorList>
    </citation>
    <scope>NUCLEOTIDE SEQUENCE [LARGE SCALE GENOMIC DNA]</scope>
    <source>
        <strain evidence="8 9">NPDC019583</strain>
    </source>
</reference>
<comment type="caution">
    <text evidence="8">The sequence shown here is derived from an EMBL/GenBank/DDBJ whole genome shotgun (WGS) entry which is preliminary data.</text>
</comment>
<evidence type="ECO:0000256" key="2">
    <source>
        <dbReference type="ARBA" id="ARBA00022553"/>
    </source>
</evidence>
<dbReference type="InterPro" id="IPR032821">
    <property type="entry name" value="PKS_assoc"/>
</dbReference>
<dbReference type="Gene3D" id="3.40.50.720">
    <property type="entry name" value="NAD(P)-binding Rossmann-like Domain"/>
    <property type="match status" value="1"/>
</dbReference>
<protein>
    <submittedName>
        <fullName evidence="8">Beta-ketoacyl synthase N-terminal-like domain-containing protein</fullName>
    </submittedName>
</protein>
<dbReference type="InterPro" id="IPR009081">
    <property type="entry name" value="PP-bd_ACP"/>
</dbReference>
<dbReference type="InterPro" id="IPR014031">
    <property type="entry name" value="Ketoacyl_synth_C"/>
</dbReference>
<dbReference type="PROSITE" id="PS00012">
    <property type="entry name" value="PHOSPHOPANTETHEINE"/>
    <property type="match status" value="1"/>
</dbReference>
<dbReference type="CDD" id="cd00833">
    <property type="entry name" value="PKS"/>
    <property type="match status" value="1"/>
</dbReference>
<dbReference type="PROSITE" id="PS50075">
    <property type="entry name" value="CARRIER"/>
    <property type="match status" value="1"/>
</dbReference>
<proteinExistence type="predicted"/>
<dbReference type="SMART" id="SM01294">
    <property type="entry name" value="PKS_PP_betabranch"/>
    <property type="match status" value="1"/>
</dbReference>
<evidence type="ECO:0000259" key="7">
    <source>
        <dbReference type="PROSITE" id="PS52004"/>
    </source>
</evidence>
<keyword evidence="1" id="KW-0596">Phosphopantetheine</keyword>
<dbReference type="Pfam" id="PF00109">
    <property type="entry name" value="ketoacyl-synt"/>
    <property type="match status" value="1"/>
</dbReference>
<dbReference type="InterPro" id="IPR020841">
    <property type="entry name" value="PKS_Beta-ketoAc_synthase_dom"/>
</dbReference>
<dbReference type="Proteomes" id="UP001550603">
    <property type="component" value="Unassembled WGS sequence"/>
</dbReference>
<dbReference type="InterPro" id="IPR016039">
    <property type="entry name" value="Thiolase-like"/>
</dbReference>
<keyword evidence="2" id="KW-0597">Phosphoprotein</keyword>
<dbReference type="InterPro" id="IPR006162">
    <property type="entry name" value="Ppantetheine_attach_site"/>
</dbReference>
<keyword evidence="4" id="KW-0511">Multifunctional enzyme</keyword>
<dbReference type="Pfam" id="PF00550">
    <property type="entry name" value="PP-binding"/>
    <property type="match status" value="1"/>
</dbReference>
<feature type="non-terminal residue" evidence="8">
    <location>
        <position position="713"/>
    </location>
</feature>
<dbReference type="SMART" id="SM00825">
    <property type="entry name" value="PKS_KS"/>
    <property type="match status" value="1"/>
</dbReference>
<dbReference type="SUPFAM" id="SSF47336">
    <property type="entry name" value="ACP-like"/>
    <property type="match status" value="1"/>
</dbReference>
<feature type="domain" description="Ketosynthase family 3 (KS3)" evidence="7">
    <location>
        <begin position="219"/>
        <end position="646"/>
    </location>
</feature>
<evidence type="ECO:0000256" key="3">
    <source>
        <dbReference type="ARBA" id="ARBA00022679"/>
    </source>
</evidence>